<dbReference type="PROSITE" id="PS50835">
    <property type="entry name" value="IG_LIKE"/>
    <property type="match status" value="1"/>
</dbReference>
<dbReference type="Gene3D" id="2.60.40.10">
    <property type="entry name" value="Immunoglobulins"/>
    <property type="match status" value="1"/>
</dbReference>
<organism evidence="2 3">
    <name type="scientific">Zosterops borbonicus</name>
    <dbReference type="NCBI Taxonomy" id="364589"/>
    <lineage>
        <taxon>Eukaryota</taxon>
        <taxon>Metazoa</taxon>
        <taxon>Chordata</taxon>
        <taxon>Craniata</taxon>
        <taxon>Vertebrata</taxon>
        <taxon>Euteleostomi</taxon>
        <taxon>Archelosauria</taxon>
        <taxon>Archosauria</taxon>
        <taxon>Dinosauria</taxon>
        <taxon>Saurischia</taxon>
        <taxon>Theropoda</taxon>
        <taxon>Coelurosauria</taxon>
        <taxon>Aves</taxon>
        <taxon>Neognathae</taxon>
        <taxon>Neoaves</taxon>
        <taxon>Telluraves</taxon>
        <taxon>Australaves</taxon>
        <taxon>Passeriformes</taxon>
        <taxon>Sylvioidea</taxon>
        <taxon>Zosteropidae</taxon>
        <taxon>Zosterops</taxon>
    </lineage>
</organism>
<dbReference type="InterPro" id="IPR013783">
    <property type="entry name" value="Ig-like_fold"/>
</dbReference>
<sequence>MASPGSGPGYHGVSGQSVGPVRIWSFSLHCSVTGTGFGDISYTWRKGLQLWDEGSVVVTVDKSSLDDREPLICTARNAVSSRSVIVTISGVQCSGPSMNTWVWIMVAGAGFLMGNLMLCICQEIYPDAMSWPGPELGLAMDQLGPVSGLALDQFKPVPGLAMDQHGPALCLWGPPDG</sequence>
<feature type="domain" description="Ig-like" evidence="1">
    <location>
        <begin position="15"/>
        <end position="89"/>
    </location>
</feature>
<protein>
    <recommendedName>
        <fullName evidence="1">Ig-like domain-containing protein</fullName>
    </recommendedName>
</protein>
<gene>
    <name evidence="2" type="ORF">HGM15179_020589</name>
</gene>
<dbReference type="Proteomes" id="UP000796761">
    <property type="component" value="Unassembled WGS sequence"/>
</dbReference>
<name>A0A8K1FXJ5_9PASS</name>
<dbReference type="OrthoDB" id="8741746at2759"/>
<proteinExistence type="predicted"/>
<evidence type="ECO:0000313" key="3">
    <source>
        <dbReference type="Proteomes" id="UP000796761"/>
    </source>
</evidence>
<dbReference type="InterPro" id="IPR007110">
    <property type="entry name" value="Ig-like_dom"/>
</dbReference>
<dbReference type="InterPro" id="IPR036179">
    <property type="entry name" value="Ig-like_dom_sf"/>
</dbReference>
<keyword evidence="3" id="KW-1185">Reference proteome</keyword>
<dbReference type="SUPFAM" id="SSF48726">
    <property type="entry name" value="Immunoglobulin"/>
    <property type="match status" value="1"/>
</dbReference>
<comment type="caution">
    <text evidence="2">The sequence shown here is derived from an EMBL/GenBank/DDBJ whole genome shotgun (WGS) entry which is preliminary data.</text>
</comment>
<reference evidence="2" key="1">
    <citation type="submission" date="2019-04" db="EMBL/GenBank/DDBJ databases">
        <title>Genome assembly of Zosterops borbonicus 15179.</title>
        <authorList>
            <person name="Leroy T."/>
            <person name="Anselmetti Y."/>
            <person name="Tilak M.-K."/>
            <person name="Nabholz B."/>
        </authorList>
    </citation>
    <scope>NUCLEOTIDE SEQUENCE</scope>
    <source>
        <strain evidence="2">HGM_15179</strain>
        <tissue evidence="2">Muscle</tissue>
    </source>
</reference>
<accession>A0A8K1FXJ5</accession>
<evidence type="ECO:0000259" key="1">
    <source>
        <dbReference type="PROSITE" id="PS50835"/>
    </source>
</evidence>
<dbReference type="AlphaFoldDB" id="A0A8K1FXJ5"/>
<dbReference type="EMBL" id="SWJQ01002427">
    <property type="protein sequence ID" value="TRZ06520.1"/>
    <property type="molecule type" value="Genomic_DNA"/>
</dbReference>
<evidence type="ECO:0000313" key="2">
    <source>
        <dbReference type="EMBL" id="TRZ06520.1"/>
    </source>
</evidence>